<dbReference type="SUPFAM" id="SSF46894">
    <property type="entry name" value="C-terminal effector domain of the bipartite response regulators"/>
    <property type="match status" value="1"/>
</dbReference>
<dbReference type="OrthoDB" id="9808843at2"/>
<dbReference type="Pfam" id="PF00196">
    <property type="entry name" value="GerE"/>
    <property type="match status" value="1"/>
</dbReference>
<dbReference type="AlphaFoldDB" id="A0A6H9YKV8"/>
<dbReference type="EMBL" id="WBMT01000033">
    <property type="protein sequence ID" value="KAB2339838.1"/>
    <property type="molecule type" value="Genomic_DNA"/>
</dbReference>
<dbReference type="InterPro" id="IPR011006">
    <property type="entry name" value="CheY-like_superfamily"/>
</dbReference>
<sequence length="201" mass="21634">MIRMVIGDPAPLFRCGLVAMLDQMSDFEVVAATDSAKDVVRAGLELRPDVALLDVDLLDMDGFAASDTLHDEVPECLSVLMTARSRPGDVRRAAAAHAQGLVLKDTSPDGLAAAIRKVARGQRVVDPDLAFTELSAAENPLTDREHEVLVLASEGKSADQIAETLLLAIGTVRNHLSRINRKIGARNRVHAIRIAEEAGWL</sequence>
<dbReference type="Pfam" id="PF00072">
    <property type="entry name" value="Response_reg"/>
    <property type="match status" value="1"/>
</dbReference>
<dbReference type="PROSITE" id="PS50110">
    <property type="entry name" value="RESPONSE_REGULATORY"/>
    <property type="match status" value="1"/>
</dbReference>
<comment type="caution">
    <text evidence="5">The sequence shown here is derived from an EMBL/GenBank/DDBJ whole genome shotgun (WGS) entry which is preliminary data.</text>
</comment>
<evidence type="ECO:0000256" key="2">
    <source>
        <dbReference type="PROSITE-ProRule" id="PRU00169"/>
    </source>
</evidence>
<dbReference type="PROSITE" id="PS00622">
    <property type="entry name" value="HTH_LUXR_1"/>
    <property type="match status" value="1"/>
</dbReference>
<dbReference type="Gene3D" id="3.40.50.2300">
    <property type="match status" value="1"/>
</dbReference>
<dbReference type="PANTHER" id="PTHR43214:SF42">
    <property type="entry name" value="TRANSCRIPTIONAL REGULATORY PROTEIN DESR"/>
    <property type="match status" value="1"/>
</dbReference>
<dbReference type="GO" id="GO:0006355">
    <property type="term" value="P:regulation of DNA-templated transcription"/>
    <property type="evidence" value="ECO:0007669"/>
    <property type="project" value="InterPro"/>
</dbReference>
<feature type="domain" description="HTH luxR-type" evidence="3">
    <location>
        <begin position="134"/>
        <end position="199"/>
    </location>
</feature>
<keyword evidence="2" id="KW-0597">Phosphoprotein</keyword>
<reference evidence="5 6" key="1">
    <citation type="submission" date="2019-09" db="EMBL/GenBank/DDBJ databases">
        <title>Actinomadura physcomitrii sp. nov., a novel actinomycete isolated from moss [Physcomitrium sphaericum (Ludw) Fuernr].</title>
        <authorList>
            <person name="Zhuang X."/>
            <person name="Liu C."/>
        </authorList>
    </citation>
    <scope>NUCLEOTIDE SEQUENCE [LARGE SCALE GENOMIC DNA]</scope>
    <source>
        <strain evidence="5 6">HMC1</strain>
    </source>
</reference>
<dbReference type="SMART" id="SM00448">
    <property type="entry name" value="REC"/>
    <property type="match status" value="1"/>
</dbReference>
<keyword evidence="1" id="KW-0238">DNA-binding</keyword>
<protein>
    <submittedName>
        <fullName evidence="5">Response regulator transcription factor</fullName>
    </submittedName>
</protein>
<dbReference type="CDD" id="cd06170">
    <property type="entry name" value="LuxR_C_like"/>
    <property type="match status" value="1"/>
</dbReference>
<feature type="modified residue" description="4-aspartylphosphate" evidence="2">
    <location>
        <position position="54"/>
    </location>
</feature>
<dbReference type="PROSITE" id="PS50043">
    <property type="entry name" value="HTH_LUXR_2"/>
    <property type="match status" value="1"/>
</dbReference>
<organism evidence="5 6">
    <name type="scientific">Actinomadura rudentiformis</name>
    <dbReference type="NCBI Taxonomy" id="359158"/>
    <lineage>
        <taxon>Bacteria</taxon>
        <taxon>Bacillati</taxon>
        <taxon>Actinomycetota</taxon>
        <taxon>Actinomycetes</taxon>
        <taxon>Streptosporangiales</taxon>
        <taxon>Thermomonosporaceae</taxon>
        <taxon>Actinomadura</taxon>
    </lineage>
</organism>
<evidence type="ECO:0000259" key="4">
    <source>
        <dbReference type="PROSITE" id="PS50110"/>
    </source>
</evidence>
<dbReference type="RefSeq" id="WP_151570540.1">
    <property type="nucleotide sequence ID" value="NZ_WBMT01000033.1"/>
</dbReference>
<evidence type="ECO:0000313" key="5">
    <source>
        <dbReference type="EMBL" id="KAB2339838.1"/>
    </source>
</evidence>
<name>A0A6H9YKV8_9ACTN</name>
<accession>A0A6H9YKV8</accession>
<gene>
    <name evidence="5" type="ORF">F8566_47110</name>
</gene>
<evidence type="ECO:0000259" key="3">
    <source>
        <dbReference type="PROSITE" id="PS50043"/>
    </source>
</evidence>
<evidence type="ECO:0000313" key="6">
    <source>
        <dbReference type="Proteomes" id="UP000468735"/>
    </source>
</evidence>
<dbReference type="PRINTS" id="PR00038">
    <property type="entry name" value="HTHLUXR"/>
</dbReference>
<keyword evidence="6" id="KW-1185">Reference proteome</keyword>
<dbReference type="PANTHER" id="PTHR43214">
    <property type="entry name" value="TWO-COMPONENT RESPONSE REGULATOR"/>
    <property type="match status" value="1"/>
</dbReference>
<dbReference type="Proteomes" id="UP000468735">
    <property type="component" value="Unassembled WGS sequence"/>
</dbReference>
<dbReference type="SUPFAM" id="SSF52172">
    <property type="entry name" value="CheY-like"/>
    <property type="match status" value="1"/>
</dbReference>
<dbReference type="InterPro" id="IPR000792">
    <property type="entry name" value="Tscrpt_reg_LuxR_C"/>
</dbReference>
<evidence type="ECO:0000256" key="1">
    <source>
        <dbReference type="ARBA" id="ARBA00023125"/>
    </source>
</evidence>
<feature type="domain" description="Response regulatory" evidence="4">
    <location>
        <begin position="3"/>
        <end position="119"/>
    </location>
</feature>
<dbReference type="InterPro" id="IPR039420">
    <property type="entry name" value="WalR-like"/>
</dbReference>
<dbReference type="GO" id="GO:0000160">
    <property type="term" value="P:phosphorelay signal transduction system"/>
    <property type="evidence" value="ECO:0007669"/>
    <property type="project" value="InterPro"/>
</dbReference>
<dbReference type="SMART" id="SM00421">
    <property type="entry name" value="HTH_LUXR"/>
    <property type="match status" value="1"/>
</dbReference>
<dbReference type="GO" id="GO:0003677">
    <property type="term" value="F:DNA binding"/>
    <property type="evidence" value="ECO:0007669"/>
    <property type="project" value="UniProtKB-KW"/>
</dbReference>
<dbReference type="InterPro" id="IPR016032">
    <property type="entry name" value="Sig_transdc_resp-reg_C-effctor"/>
</dbReference>
<dbReference type="InterPro" id="IPR001789">
    <property type="entry name" value="Sig_transdc_resp-reg_receiver"/>
</dbReference>
<proteinExistence type="predicted"/>